<protein>
    <recommendedName>
        <fullName evidence="7">Palmitoyltransferase</fullName>
        <ecNumber evidence="7">2.3.1.225</ecNumber>
    </recommendedName>
</protein>
<dbReference type="PROSITE" id="PS50216">
    <property type="entry name" value="DHHC"/>
    <property type="match status" value="1"/>
</dbReference>
<feature type="transmembrane region" description="Helical" evidence="7">
    <location>
        <begin position="44"/>
        <end position="69"/>
    </location>
</feature>
<dbReference type="EC" id="2.3.1.225" evidence="7"/>
<comment type="catalytic activity">
    <reaction evidence="7">
        <text>L-cysteinyl-[protein] + hexadecanoyl-CoA = S-hexadecanoyl-L-cysteinyl-[protein] + CoA</text>
        <dbReference type="Rhea" id="RHEA:36683"/>
        <dbReference type="Rhea" id="RHEA-COMP:10131"/>
        <dbReference type="Rhea" id="RHEA-COMP:11032"/>
        <dbReference type="ChEBI" id="CHEBI:29950"/>
        <dbReference type="ChEBI" id="CHEBI:57287"/>
        <dbReference type="ChEBI" id="CHEBI:57379"/>
        <dbReference type="ChEBI" id="CHEBI:74151"/>
        <dbReference type="EC" id="2.3.1.225"/>
    </reaction>
</comment>
<dbReference type="AlphaFoldDB" id="A0AAF3FG33"/>
<feature type="transmembrane region" description="Helical" evidence="7">
    <location>
        <begin position="183"/>
        <end position="203"/>
    </location>
</feature>
<reference evidence="10" key="1">
    <citation type="submission" date="2024-02" db="UniProtKB">
        <authorList>
            <consortium name="WormBaseParasite"/>
        </authorList>
    </citation>
    <scope>IDENTIFICATION</scope>
</reference>
<feature type="transmembrane region" description="Helical" evidence="7">
    <location>
        <begin position="215"/>
        <end position="236"/>
    </location>
</feature>
<keyword evidence="4 7" id="KW-1133">Transmembrane helix</keyword>
<dbReference type="GO" id="GO:0019706">
    <property type="term" value="F:protein-cysteine S-palmitoyltransferase activity"/>
    <property type="evidence" value="ECO:0007669"/>
    <property type="project" value="UniProtKB-EC"/>
</dbReference>
<dbReference type="Pfam" id="PF01529">
    <property type="entry name" value="DHHC"/>
    <property type="match status" value="1"/>
</dbReference>
<dbReference type="GO" id="GO:0016020">
    <property type="term" value="C:membrane"/>
    <property type="evidence" value="ECO:0007669"/>
    <property type="project" value="UniProtKB-SubCell"/>
</dbReference>
<evidence type="ECO:0000256" key="1">
    <source>
        <dbReference type="ARBA" id="ARBA00004141"/>
    </source>
</evidence>
<feature type="transmembrane region" description="Helical" evidence="7">
    <location>
        <begin position="256"/>
        <end position="282"/>
    </location>
</feature>
<keyword evidence="5 7" id="KW-0472">Membrane</keyword>
<dbReference type="WBParaSite" id="MBELARI_LOCUS6006">
    <property type="protein sequence ID" value="MBELARI_LOCUS6006"/>
    <property type="gene ID" value="MBELARI_LOCUS6006"/>
</dbReference>
<organism evidence="9 10">
    <name type="scientific">Mesorhabditis belari</name>
    <dbReference type="NCBI Taxonomy" id="2138241"/>
    <lineage>
        <taxon>Eukaryota</taxon>
        <taxon>Metazoa</taxon>
        <taxon>Ecdysozoa</taxon>
        <taxon>Nematoda</taxon>
        <taxon>Chromadorea</taxon>
        <taxon>Rhabditida</taxon>
        <taxon>Rhabditina</taxon>
        <taxon>Rhabditomorpha</taxon>
        <taxon>Rhabditoidea</taxon>
        <taxon>Rhabditidae</taxon>
        <taxon>Mesorhabditinae</taxon>
        <taxon>Mesorhabditis</taxon>
    </lineage>
</organism>
<comment type="subcellular location">
    <subcellularLocation>
        <location evidence="1">Membrane</location>
        <topology evidence="1">Multi-pass membrane protein</topology>
    </subcellularLocation>
</comment>
<proteinExistence type="inferred from homology"/>
<keyword evidence="6 7" id="KW-0012">Acyltransferase</keyword>
<evidence type="ECO:0000256" key="3">
    <source>
        <dbReference type="ARBA" id="ARBA00022692"/>
    </source>
</evidence>
<sequence>MIEENLKRRTIEMEKLIGENGNDIDRLDPVPPIRRMPDVWFPRWLAELINLFVVVLVLTVFELAIYLYIPAVYTSDLIYYLARFIEAQILLNMFAIRWSAHKDNPFYQMNRLGISSKRLEILASQNYTDKHGNEHQAHKWCPKCERTVPIRTVHCGFCGTCSLRNDHHCFVVNTCLGVATLRYFYMMGLWFMIVGIWGMYCFCESRRDKGDDDGTWSIYLLSFGQVVIDVLGVHALGLNMFRWYSQGYTPTFANSLPWACYLLCAIAFIAGLSITCMETMFLKNGFAMMEFFLSKNKPIQGDRGTFKSRVRFVHGRLFYLNALFPRFWEDVEWTPEFVRSVITHPYKIVENV</sequence>
<keyword evidence="3 7" id="KW-0812">Transmembrane</keyword>
<evidence type="ECO:0000259" key="8">
    <source>
        <dbReference type="Pfam" id="PF01529"/>
    </source>
</evidence>
<dbReference type="PANTHER" id="PTHR22883">
    <property type="entry name" value="ZINC FINGER DHHC DOMAIN CONTAINING PROTEIN"/>
    <property type="match status" value="1"/>
</dbReference>
<evidence type="ECO:0000313" key="10">
    <source>
        <dbReference type="WBParaSite" id="MBELARI_LOCUS6006"/>
    </source>
</evidence>
<comment type="similarity">
    <text evidence="7">Belongs to the DHHC palmitoyltransferase family.</text>
</comment>
<evidence type="ECO:0000256" key="6">
    <source>
        <dbReference type="ARBA" id="ARBA00023315"/>
    </source>
</evidence>
<dbReference type="InterPro" id="IPR039859">
    <property type="entry name" value="PFA4/ZDH16/20/ERF2-like"/>
</dbReference>
<keyword evidence="2 7" id="KW-0808">Transferase</keyword>
<comment type="domain">
    <text evidence="7">The DHHC domain is required for palmitoyltransferase activity.</text>
</comment>
<dbReference type="Proteomes" id="UP000887575">
    <property type="component" value="Unassembled WGS sequence"/>
</dbReference>
<feature type="domain" description="Palmitoyltransferase DHHC" evidence="8">
    <location>
        <begin position="136"/>
        <end position="282"/>
    </location>
</feature>
<evidence type="ECO:0000256" key="2">
    <source>
        <dbReference type="ARBA" id="ARBA00022679"/>
    </source>
</evidence>
<dbReference type="GO" id="GO:0005794">
    <property type="term" value="C:Golgi apparatus"/>
    <property type="evidence" value="ECO:0007669"/>
    <property type="project" value="TreeGrafter"/>
</dbReference>
<name>A0AAF3FG33_9BILA</name>
<accession>A0AAF3FG33</accession>
<dbReference type="GO" id="GO:0006612">
    <property type="term" value="P:protein targeting to membrane"/>
    <property type="evidence" value="ECO:0007669"/>
    <property type="project" value="TreeGrafter"/>
</dbReference>
<dbReference type="InterPro" id="IPR001594">
    <property type="entry name" value="Palmitoyltrfase_DHHC"/>
</dbReference>
<evidence type="ECO:0000256" key="7">
    <source>
        <dbReference type="RuleBase" id="RU079119"/>
    </source>
</evidence>
<evidence type="ECO:0000313" key="9">
    <source>
        <dbReference type="Proteomes" id="UP000887575"/>
    </source>
</evidence>
<dbReference type="GO" id="GO:0005783">
    <property type="term" value="C:endoplasmic reticulum"/>
    <property type="evidence" value="ECO:0007669"/>
    <property type="project" value="TreeGrafter"/>
</dbReference>
<evidence type="ECO:0000256" key="5">
    <source>
        <dbReference type="ARBA" id="ARBA00023136"/>
    </source>
</evidence>
<keyword evidence="9" id="KW-1185">Reference proteome</keyword>
<evidence type="ECO:0000256" key="4">
    <source>
        <dbReference type="ARBA" id="ARBA00022989"/>
    </source>
</evidence>